<proteinExistence type="predicted"/>
<accession>A0A6G1MHI3</accession>
<organism evidence="1 2">
    <name type="scientific">Orbilia oligospora</name>
    <name type="common">Nematode-trapping fungus</name>
    <name type="synonym">Arthrobotrys oligospora</name>
    <dbReference type="NCBI Taxonomy" id="2813651"/>
    <lineage>
        <taxon>Eukaryota</taxon>
        <taxon>Fungi</taxon>
        <taxon>Dikarya</taxon>
        <taxon>Ascomycota</taxon>
        <taxon>Pezizomycotina</taxon>
        <taxon>Orbiliomycetes</taxon>
        <taxon>Orbiliales</taxon>
        <taxon>Orbiliaceae</taxon>
        <taxon>Orbilia</taxon>
    </lineage>
</organism>
<evidence type="ECO:0000313" key="2">
    <source>
        <dbReference type="Proteomes" id="UP000483672"/>
    </source>
</evidence>
<comment type="caution">
    <text evidence="1">The sequence shown here is derived from an EMBL/GenBank/DDBJ whole genome shotgun (WGS) entry which is preliminary data.</text>
</comment>
<dbReference type="AlphaFoldDB" id="A0A6G1MHI3"/>
<reference evidence="1 2" key="1">
    <citation type="submission" date="2019-06" db="EMBL/GenBank/DDBJ databases">
        <authorList>
            <person name="Palmer J.M."/>
        </authorList>
    </citation>
    <scope>NUCLEOTIDE SEQUENCE [LARGE SCALE GENOMIC DNA]</scope>
    <source>
        <strain evidence="1 2">TWF191</strain>
    </source>
</reference>
<dbReference type="EMBL" id="WIPF01000019">
    <property type="protein sequence ID" value="KAF3227482.1"/>
    <property type="molecule type" value="Genomic_DNA"/>
</dbReference>
<protein>
    <submittedName>
        <fullName evidence="1">Uncharacterized protein</fullName>
    </submittedName>
</protein>
<name>A0A6G1MHI3_ORBOL</name>
<sequence>MAGQVYKTAEEWLACLRPRESCDALSNYHHGESNFLIWAVGEPQRSPYIKFRDYAGNPDWEEISQALAAWKEYAPRSVDEQTLQQRSGHRLRSYWRRELRQRWEASRNQVEYGKLDVIYDPWKDENDTAVWRTDMDEWYPHYCKRKYIALPKGYYTLLTPSQLMP</sequence>
<dbReference type="Proteomes" id="UP000483672">
    <property type="component" value="Unassembled WGS sequence"/>
</dbReference>
<gene>
    <name evidence="1" type="ORF">TWF191_003566</name>
</gene>
<evidence type="ECO:0000313" key="1">
    <source>
        <dbReference type="EMBL" id="KAF3227482.1"/>
    </source>
</evidence>